<name>A0A1Z4N5K9_9CYAN</name>
<reference evidence="2 3" key="1">
    <citation type="submission" date="2017-06" db="EMBL/GenBank/DDBJ databases">
        <title>Genome sequencing of cyanobaciteial culture collection at National Institute for Environmental Studies (NIES).</title>
        <authorList>
            <person name="Hirose Y."/>
            <person name="Shimura Y."/>
            <person name="Fujisawa T."/>
            <person name="Nakamura Y."/>
            <person name="Kawachi M."/>
        </authorList>
    </citation>
    <scope>NUCLEOTIDE SEQUENCE [LARGE SCALE GENOMIC DNA]</scope>
    <source>
        <strain evidence="2 3">NIES-37</strain>
    </source>
</reference>
<dbReference type="InterPro" id="IPR050325">
    <property type="entry name" value="Prot/Nucl_acid_deglycase"/>
</dbReference>
<dbReference type="InterPro" id="IPR002818">
    <property type="entry name" value="DJ-1/PfpI"/>
</dbReference>
<dbReference type="KEGG" id="ttq:NIES37_50210"/>
<dbReference type="EMBL" id="AP018248">
    <property type="protein sequence ID" value="BAZ01023.1"/>
    <property type="molecule type" value="Genomic_DNA"/>
</dbReference>
<accession>A0A1Z4N5K9</accession>
<dbReference type="SUPFAM" id="SSF52317">
    <property type="entry name" value="Class I glutamine amidotransferase-like"/>
    <property type="match status" value="1"/>
</dbReference>
<sequence length="205" mass="22086">MDKQIVHLFVFNTLADWETGFTVAGINNPSSQKHPGRYRIQTVGINAEPVTTIGGVTILPDITLEELNSSAMLILPGGEAWDAGENTEILEPAKEFLAAGIPIAAICGATAGLARAGILDDKPHTSNAAEYLQSTNYQGAAFYQNQPVVTAGNVITANSTAPLEFAYHIFKKLELYDEPILEAWYGLFKTGDASYYSTLEKLTSS</sequence>
<dbReference type="GO" id="GO:0005737">
    <property type="term" value="C:cytoplasm"/>
    <property type="evidence" value="ECO:0007669"/>
    <property type="project" value="TreeGrafter"/>
</dbReference>
<protein>
    <submittedName>
        <fullName evidence="2">ThiJ/PfpI domain-containing protein</fullName>
    </submittedName>
</protein>
<evidence type="ECO:0000313" key="3">
    <source>
        <dbReference type="Proteomes" id="UP000218785"/>
    </source>
</evidence>
<dbReference type="PANTHER" id="PTHR48094:SF19">
    <property type="entry name" value="DJ-1_PFPI DOMAIN-CONTAINING PROTEIN"/>
    <property type="match status" value="1"/>
</dbReference>
<dbReference type="RefSeq" id="WP_096584019.1">
    <property type="nucleotide sequence ID" value="NZ_CAWNJS010000001.1"/>
</dbReference>
<dbReference type="Pfam" id="PF01965">
    <property type="entry name" value="DJ-1_PfpI"/>
    <property type="match status" value="1"/>
</dbReference>
<dbReference type="Proteomes" id="UP000218785">
    <property type="component" value="Chromosome"/>
</dbReference>
<evidence type="ECO:0000259" key="1">
    <source>
        <dbReference type="Pfam" id="PF01965"/>
    </source>
</evidence>
<dbReference type="AlphaFoldDB" id="A0A1Z4N5K9"/>
<dbReference type="PANTHER" id="PTHR48094">
    <property type="entry name" value="PROTEIN/NUCLEIC ACID DEGLYCASE DJ-1-RELATED"/>
    <property type="match status" value="1"/>
</dbReference>
<evidence type="ECO:0000313" key="2">
    <source>
        <dbReference type="EMBL" id="BAZ01023.1"/>
    </source>
</evidence>
<feature type="domain" description="DJ-1/PfpI" evidence="1">
    <location>
        <begin position="6"/>
        <end position="171"/>
    </location>
</feature>
<dbReference type="Gene3D" id="3.40.50.880">
    <property type="match status" value="1"/>
</dbReference>
<proteinExistence type="predicted"/>
<organism evidence="2 3">
    <name type="scientific">Tolypothrix tenuis PCC 7101</name>
    <dbReference type="NCBI Taxonomy" id="231146"/>
    <lineage>
        <taxon>Bacteria</taxon>
        <taxon>Bacillati</taxon>
        <taxon>Cyanobacteriota</taxon>
        <taxon>Cyanophyceae</taxon>
        <taxon>Nostocales</taxon>
        <taxon>Tolypothrichaceae</taxon>
        <taxon>Tolypothrix</taxon>
    </lineage>
</organism>
<dbReference type="CDD" id="cd03140">
    <property type="entry name" value="GATase1_PfpI_3"/>
    <property type="match status" value="1"/>
</dbReference>
<gene>
    <name evidence="2" type="ORF">NIES37_50210</name>
</gene>
<dbReference type="InterPro" id="IPR029062">
    <property type="entry name" value="Class_I_gatase-like"/>
</dbReference>
<keyword evidence="3" id="KW-1185">Reference proteome</keyword>